<evidence type="ECO:0000313" key="7">
    <source>
        <dbReference type="RefSeq" id="XP_022143967.1"/>
    </source>
</evidence>
<protein>
    <submittedName>
        <fullName evidence="7">Acetylajmalan esterase-like</fullName>
    </submittedName>
</protein>
<dbReference type="PANTHER" id="PTHR22835:SF654">
    <property type="entry name" value="ACETYLAJMALAN ESTERASE-LIKE"/>
    <property type="match status" value="1"/>
</dbReference>
<dbReference type="Gene3D" id="3.40.50.1110">
    <property type="entry name" value="SGNH hydrolase"/>
    <property type="match status" value="1"/>
</dbReference>
<comment type="similarity">
    <text evidence="1">Belongs to the 'GDSL' lipolytic enzyme family.</text>
</comment>
<organism evidence="6 7">
    <name type="scientific">Momordica charantia</name>
    <name type="common">Bitter gourd</name>
    <name type="synonym">Balsam pear</name>
    <dbReference type="NCBI Taxonomy" id="3673"/>
    <lineage>
        <taxon>Eukaryota</taxon>
        <taxon>Viridiplantae</taxon>
        <taxon>Streptophyta</taxon>
        <taxon>Embryophyta</taxon>
        <taxon>Tracheophyta</taxon>
        <taxon>Spermatophyta</taxon>
        <taxon>Magnoliopsida</taxon>
        <taxon>eudicotyledons</taxon>
        <taxon>Gunneridae</taxon>
        <taxon>Pentapetalae</taxon>
        <taxon>rosids</taxon>
        <taxon>fabids</taxon>
        <taxon>Cucurbitales</taxon>
        <taxon>Cucurbitaceae</taxon>
        <taxon>Momordiceae</taxon>
        <taxon>Momordica</taxon>
    </lineage>
</organism>
<reference evidence="7" key="1">
    <citation type="submission" date="2025-08" db="UniProtKB">
        <authorList>
            <consortium name="RefSeq"/>
        </authorList>
    </citation>
    <scope>IDENTIFICATION</scope>
    <source>
        <strain evidence="7">OHB3-1</strain>
    </source>
</reference>
<dbReference type="InterPro" id="IPR001087">
    <property type="entry name" value="GDSL"/>
</dbReference>
<dbReference type="Pfam" id="PF00657">
    <property type="entry name" value="Lipase_GDSL"/>
    <property type="match status" value="1"/>
</dbReference>
<dbReference type="GO" id="GO:0016788">
    <property type="term" value="F:hydrolase activity, acting on ester bonds"/>
    <property type="evidence" value="ECO:0007669"/>
    <property type="project" value="InterPro"/>
</dbReference>
<dbReference type="KEGG" id="mcha:111013753"/>
<evidence type="ECO:0000256" key="5">
    <source>
        <dbReference type="SAM" id="SignalP"/>
    </source>
</evidence>
<feature type="chain" id="PRO_5026714388" evidence="5">
    <location>
        <begin position="21"/>
        <end position="348"/>
    </location>
</feature>
<evidence type="ECO:0000256" key="1">
    <source>
        <dbReference type="ARBA" id="ARBA00008668"/>
    </source>
</evidence>
<dbReference type="GeneID" id="111013753"/>
<keyword evidence="6" id="KW-1185">Reference proteome</keyword>
<dbReference type="RefSeq" id="XP_022143967.1">
    <property type="nucleotide sequence ID" value="XM_022288275.1"/>
</dbReference>
<keyword evidence="3" id="KW-0378">Hydrolase</keyword>
<feature type="non-terminal residue" evidence="7">
    <location>
        <position position="1"/>
    </location>
</feature>
<evidence type="ECO:0000256" key="3">
    <source>
        <dbReference type="ARBA" id="ARBA00022801"/>
    </source>
</evidence>
<keyword evidence="2 5" id="KW-0732">Signal</keyword>
<dbReference type="InterPro" id="IPR036514">
    <property type="entry name" value="SGNH_hydro_sf"/>
</dbReference>
<feature type="signal peptide" evidence="5">
    <location>
        <begin position="1"/>
        <end position="20"/>
    </location>
</feature>
<dbReference type="PANTHER" id="PTHR22835">
    <property type="entry name" value="ZINC FINGER FYVE DOMAIN CONTAINING PROTEIN"/>
    <property type="match status" value="1"/>
</dbReference>
<dbReference type="CDD" id="cd01837">
    <property type="entry name" value="SGNH_plant_lipase_like"/>
    <property type="match status" value="1"/>
</dbReference>
<accession>A0A6J1CSC4</accession>
<dbReference type="InterPro" id="IPR035669">
    <property type="entry name" value="SGNH_plant_lipase-like"/>
</dbReference>
<keyword evidence="4" id="KW-0325">Glycoprotein</keyword>
<proteinExistence type="inferred from homology"/>
<evidence type="ECO:0000256" key="4">
    <source>
        <dbReference type="ARBA" id="ARBA00023180"/>
    </source>
</evidence>
<dbReference type="OrthoDB" id="1600564at2759"/>
<gene>
    <name evidence="7" type="primary">LOC111013753</name>
</gene>
<dbReference type="AlphaFoldDB" id="A0A6J1CSC4"/>
<dbReference type="SUPFAM" id="SSF52266">
    <property type="entry name" value="SGNH hydrolase"/>
    <property type="match status" value="1"/>
</dbReference>
<evidence type="ECO:0000256" key="2">
    <source>
        <dbReference type="ARBA" id="ARBA00022729"/>
    </source>
</evidence>
<sequence length="348" mass="38480">KMLSFLLLCSSLLLPSPSNAHLLKACKFDAIYQLGDSISDTGNLIRENPVTPFSHLPYGETFFKNATGRCSNGLLMIDQFALAAGLPLINPYLNKDASFTHGVNFAVAGSTALSSQVLAQKMILSPATNSSLTKQLDWMSTHFDTICSHHKGLYLNDALFLVGEIGGNDYNYALFQGKTIEEVKNMVPEVVQTIKDAIIKVISYGAVRVIVPGNFPIGCLPIYLTGFQTKISTAYDELHCLKDLNNLANYHNKHLKHAIKSLRKDNPNVMIVYGDYYNAFLWVLRHASLLGFDETSLQKSCCGIGGDYDFNLMQMCGLPGVPVCSDPNERISWDGIHLTQKAYKFMAY</sequence>
<evidence type="ECO:0000313" key="6">
    <source>
        <dbReference type="Proteomes" id="UP000504603"/>
    </source>
</evidence>
<name>A0A6J1CSC4_MOMCH</name>
<dbReference type="Proteomes" id="UP000504603">
    <property type="component" value="Unplaced"/>
</dbReference>